<keyword evidence="5" id="KW-0813">Transport</keyword>
<dbReference type="GO" id="GO:0015031">
    <property type="term" value="P:protein transport"/>
    <property type="evidence" value="ECO:0007669"/>
    <property type="project" value="InterPro"/>
</dbReference>
<evidence type="ECO:0000256" key="5">
    <source>
        <dbReference type="RuleBase" id="RU363122"/>
    </source>
</evidence>
<protein>
    <recommendedName>
        <fullName evidence="5">Secretory carrier-associated membrane protein</fullName>
        <shortName evidence="5">Secretory carrier membrane protein</shortName>
    </recommendedName>
</protein>
<dbReference type="Proteomes" id="UP000515131">
    <property type="component" value="Unplaced"/>
</dbReference>
<feature type="transmembrane region" description="Helical" evidence="5">
    <location>
        <begin position="167"/>
        <end position="190"/>
    </location>
</feature>
<keyword evidence="8" id="KW-1185">Reference proteome</keyword>
<dbReference type="RefSeq" id="XP_025770967.1">
    <property type="nucleotide sequence ID" value="XM_025915182.1"/>
</dbReference>
<gene>
    <name evidence="9" type="primary">SCAMP3</name>
</gene>
<keyword evidence="4 5" id="KW-0472">Membrane</keyword>
<dbReference type="AlphaFoldDB" id="A0A6P6H5N8"/>
<evidence type="ECO:0000313" key="8">
    <source>
        <dbReference type="Proteomes" id="UP000515131"/>
    </source>
</evidence>
<proteinExistence type="inferred from homology"/>
<dbReference type="GO" id="GO:0055038">
    <property type="term" value="C:recycling endosome membrane"/>
    <property type="evidence" value="ECO:0007669"/>
    <property type="project" value="TreeGrafter"/>
</dbReference>
<reference evidence="9" key="1">
    <citation type="submission" date="2025-08" db="UniProtKB">
        <authorList>
            <consortium name="RefSeq"/>
        </authorList>
    </citation>
    <scope>IDENTIFICATION</scope>
    <source>
        <tissue evidence="9">Blood</tissue>
    </source>
</reference>
<feature type="transmembrane region" description="Helical" evidence="5">
    <location>
        <begin position="104"/>
        <end position="125"/>
    </location>
</feature>
<evidence type="ECO:0000256" key="6">
    <source>
        <dbReference type="SAM" id="Coils"/>
    </source>
</evidence>
<dbReference type="GO" id="GO:0032588">
    <property type="term" value="C:trans-Golgi network membrane"/>
    <property type="evidence" value="ECO:0007669"/>
    <property type="project" value="TreeGrafter"/>
</dbReference>
<evidence type="ECO:0000256" key="4">
    <source>
        <dbReference type="ARBA" id="ARBA00023136"/>
    </source>
</evidence>
<comment type="similarity">
    <text evidence="5">Belongs to the SCAMP family.</text>
</comment>
<sequence>MTCFMRPPPLEFELSPTEPKNYGSYGTQASAAAATAELLKKQEELNRKAEELDRRERELQHAALGARQNNWPPLPSFCPVQPCFFQDISMEIPQEFQKTVSTMYYLWMCSTLALLLNFLACLASFCVETSNGSGFGLSILWALLFTPCSFVCWYRPMYKAFRSDSSFNFFVFFFIFFVQDVLFVLQAIGIPGWGFSGWISALVVLKANPAVAVLMLLVALFFTGIAVLGIVMLKRVRGCVPGGEVGGKSEIMGPEGPGEGRSFWRKSGGPG</sequence>
<feature type="transmembrane region" description="Helical" evidence="5">
    <location>
        <begin position="137"/>
        <end position="155"/>
    </location>
</feature>
<dbReference type="Pfam" id="PF04144">
    <property type="entry name" value="SCAMP"/>
    <property type="match status" value="1"/>
</dbReference>
<name>A0A6P6H5N8_PUMCO</name>
<keyword evidence="3 5" id="KW-1133">Transmembrane helix</keyword>
<evidence type="ECO:0000256" key="1">
    <source>
        <dbReference type="ARBA" id="ARBA00004141"/>
    </source>
</evidence>
<evidence type="ECO:0000256" key="3">
    <source>
        <dbReference type="ARBA" id="ARBA00022989"/>
    </source>
</evidence>
<evidence type="ECO:0000313" key="9">
    <source>
        <dbReference type="RefSeq" id="XP_025770967.1"/>
    </source>
</evidence>
<dbReference type="InterPro" id="IPR007273">
    <property type="entry name" value="SCAMP"/>
</dbReference>
<dbReference type="PANTHER" id="PTHR10687">
    <property type="entry name" value="SECRETORY CARRIER-ASSOCIATED MEMBRANE PROTEIN SCAMP"/>
    <property type="match status" value="1"/>
</dbReference>
<comment type="subcellular location">
    <subcellularLocation>
        <location evidence="1 5">Membrane</location>
        <topology evidence="1 5">Multi-pass membrane protein</topology>
    </subcellularLocation>
</comment>
<feature type="transmembrane region" description="Helical" evidence="5">
    <location>
        <begin position="210"/>
        <end position="233"/>
    </location>
</feature>
<evidence type="ECO:0000256" key="2">
    <source>
        <dbReference type="ARBA" id="ARBA00022692"/>
    </source>
</evidence>
<feature type="region of interest" description="Disordered" evidence="7">
    <location>
        <begin position="248"/>
        <end position="271"/>
    </location>
</feature>
<organism evidence="8 9">
    <name type="scientific">Puma concolor</name>
    <name type="common">Mountain lion</name>
    <name type="synonym">Felis concolor</name>
    <dbReference type="NCBI Taxonomy" id="9696"/>
    <lineage>
        <taxon>Eukaryota</taxon>
        <taxon>Metazoa</taxon>
        <taxon>Chordata</taxon>
        <taxon>Craniata</taxon>
        <taxon>Vertebrata</taxon>
        <taxon>Euteleostomi</taxon>
        <taxon>Mammalia</taxon>
        <taxon>Eutheria</taxon>
        <taxon>Laurasiatheria</taxon>
        <taxon>Carnivora</taxon>
        <taxon>Feliformia</taxon>
        <taxon>Felidae</taxon>
        <taxon>Felinae</taxon>
        <taxon>Puma</taxon>
    </lineage>
</organism>
<accession>A0A6P6H5N8</accession>
<feature type="coiled-coil region" evidence="6">
    <location>
        <begin position="31"/>
        <end position="62"/>
    </location>
</feature>
<keyword evidence="2 5" id="KW-0812">Transmembrane</keyword>
<evidence type="ECO:0000256" key="7">
    <source>
        <dbReference type="SAM" id="MobiDB-lite"/>
    </source>
</evidence>
<dbReference type="CTD" id="10067"/>
<keyword evidence="6" id="KW-0175">Coiled coil</keyword>
<dbReference type="KEGG" id="pcoo:112851708"/>
<dbReference type="GeneID" id="112851708"/>
<dbReference type="PANTHER" id="PTHR10687:SF6">
    <property type="entry name" value="SECRETORY CARRIER-ASSOCIATED MEMBRANE PROTEIN 3"/>
    <property type="match status" value="1"/>
</dbReference>